<evidence type="ECO:0000313" key="2">
    <source>
        <dbReference type="Proteomes" id="UP000271098"/>
    </source>
</evidence>
<name>A0A183EWY6_9BILA</name>
<dbReference type="EMBL" id="UYRT01105388">
    <property type="protein sequence ID" value="VDN44260.1"/>
    <property type="molecule type" value="Genomic_DNA"/>
</dbReference>
<accession>A0A183EWY6</accession>
<evidence type="ECO:0000313" key="3">
    <source>
        <dbReference type="WBParaSite" id="GPUH_0002550701-mRNA-1"/>
    </source>
</evidence>
<sequence>MEGFCAKFQVFIAGSKAYFNKSESLSGVREGFIDIDKIAVRVDCFSSELGIPWDATSVEYAFALEIIIGEIVARVDPTQVISSLCLRKT</sequence>
<reference evidence="1 2" key="2">
    <citation type="submission" date="2018-11" db="EMBL/GenBank/DDBJ databases">
        <authorList>
            <consortium name="Pathogen Informatics"/>
        </authorList>
    </citation>
    <scope>NUCLEOTIDE SEQUENCE [LARGE SCALE GENOMIC DNA]</scope>
</reference>
<keyword evidence="2" id="KW-1185">Reference proteome</keyword>
<dbReference type="WBParaSite" id="GPUH_0002550701-mRNA-1">
    <property type="protein sequence ID" value="GPUH_0002550701-mRNA-1"/>
    <property type="gene ID" value="GPUH_0002550701"/>
</dbReference>
<dbReference type="OrthoDB" id="10051416at2759"/>
<dbReference type="Proteomes" id="UP000271098">
    <property type="component" value="Unassembled WGS sequence"/>
</dbReference>
<evidence type="ECO:0000313" key="1">
    <source>
        <dbReference type="EMBL" id="VDN44260.1"/>
    </source>
</evidence>
<reference evidence="3" key="1">
    <citation type="submission" date="2016-06" db="UniProtKB">
        <authorList>
            <consortium name="WormBaseParasite"/>
        </authorList>
    </citation>
    <scope>IDENTIFICATION</scope>
</reference>
<protein>
    <submittedName>
        <fullName evidence="3">Retrovirus-related Pol polyprotein from transposon TNT 1-94</fullName>
    </submittedName>
</protein>
<dbReference type="AlphaFoldDB" id="A0A183EWY6"/>
<gene>
    <name evidence="1" type="ORF">GPUH_LOCUS25480</name>
</gene>
<organism evidence="3">
    <name type="scientific">Gongylonema pulchrum</name>
    <dbReference type="NCBI Taxonomy" id="637853"/>
    <lineage>
        <taxon>Eukaryota</taxon>
        <taxon>Metazoa</taxon>
        <taxon>Ecdysozoa</taxon>
        <taxon>Nematoda</taxon>
        <taxon>Chromadorea</taxon>
        <taxon>Rhabditida</taxon>
        <taxon>Spirurina</taxon>
        <taxon>Spiruromorpha</taxon>
        <taxon>Spiruroidea</taxon>
        <taxon>Gongylonematidae</taxon>
        <taxon>Gongylonema</taxon>
    </lineage>
</organism>
<proteinExistence type="predicted"/>